<accession>A0A2N3PPW4</accession>
<dbReference type="Pfam" id="PF01553">
    <property type="entry name" value="Acyltransferase"/>
    <property type="match status" value="1"/>
</dbReference>
<dbReference type="SMART" id="SM00563">
    <property type="entry name" value="PlsC"/>
    <property type="match status" value="1"/>
</dbReference>
<feature type="transmembrane region" description="Helical" evidence="2">
    <location>
        <begin position="59"/>
        <end position="85"/>
    </location>
</feature>
<dbReference type="GO" id="GO:0016746">
    <property type="term" value="F:acyltransferase activity"/>
    <property type="evidence" value="ECO:0007669"/>
    <property type="project" value="UniProtKB-KW"/>
</dbReference>
<dbReference type="EMBL" id="PIUM01000032">
    <property type="protein sequence ID" value="PKU22428.1"/>
    <property type="molecule type" value="Genomic_DNA"/>
</dbReference>
<dbReference type="PANTHER" id="PTHR10983">
    <property type="entry name" value="1-ACYLGLYCEROL-3-PHOSPHATE ACYLTRANSFERASE-RELATED"/>
    <property type="match status" value="1"/>
</dbReference>
<sequence>MSKGRTDKCKSHGAKTRRLPPADPMSLEKDLAKMPSPWSSSSQPASVIHRVLRAVTGGFAAFLLGLNVLVVFLAMTPMALLKLTISTPMVRRVCNRLLNALADLWVCFNNAWIVLVGNRPVLTDALPALQRKGSYLVICNHQSWVDIFVLQRVFFRRIPLLKFFLKRELLYVPVIGLAWWALDFPFLRRQSDAKGMENDLRASRRACERFKDLPISLVSFIEGTRFSRDKHTAQRSPYQHLLKPKLGAFGMSVATLGDRVDLMIDVTIAYPNGVPSLWDLLSGNVEGVQVFVRTMEIPETLSDPAFIGKREWHVALGRWIQSLWREKDETLAKVVEAQGAGAK</sequence>
<evidence type="ECO:0000313" key="4">
    <source>
        <dbReference type="EMBL" id="PKU22428.1"/>
    </source>
</evidence>
<keyword evidence="2" id="KW-0472">Membrane</keyword>
<reference evidence="5" key="1">
    <citation type="submission" date="2017-12" db="EMBL/GenBank/DDBJ databases">
        <title>Draft genome sequence of Telmatospirillum siberiense 26-4b1T, an acidotolerant peatland alphaproteobacterium potentially involved in sulfur cycling.</title>
        <authorList>
            <person name="Hausmann B."/>
            <person name="Pjevac P."/>
            <person name="Schreck K."/>
            <person name="Herbold C.W."/>
            <person name="Daims H."/>
            <person name="Wagner M."/>
            <person name="Pester M."/>
            <person name="Loy A."/>
        </authorList>
    </citation>
    <scope>NUCLEOTIDE SEQUENCE [LARGE SCALE GENOMIC DNA]</scope>
    <source>
        <strain evidence="5">26-4b1</strain>
    </source>
</reference>
<comment type="caution">
    <text evidence="4">The sequence shown here is derived from an EMBL/GenBank/DDBJ whole genome shotgun (WGS) entry which is preliminary data.</text>
</comment>
<evidence type="ECO:0000313" key="5">
    <source>
        <dbReference type="Proteomes" id="UP000233293"/>
    </source>
</evidence>
<keyword evidence="4" id="KW-0808">Transferase</keyword>
<organism evidence="4 5">
    <name type="scientific">Telmatospirillum siberiense</name>
    <dbReference type="NCBI Taxonomy" id="382514"/>
    <lineage>
        <taxon>Bacteria</taxon>
        <taxon>Pseudomonadati</taxon>
        <taxon>Pseudomonadota</taxon>
        <taxon>Alphaproteobacteria</taxon>
        <taxon>Rhodospirillales</taxon>
        <taxon>Rhodospirillaceae</taxon>
        <taxon>Telmatospirillum</taxon>
    </lineage>
</organism>
<feature type="region of interest" description="Disordered" evidence="1">
    <location>
        <begin position="1"/>
        <end position="26"/>
    </location>
</feature>
<dbReference type="Proteomes" id="UP000233293">
    <property type="component" value="Unassembled WGS sequence"/>
</dbReference>
<name>A0A2N3PPW4_9PROT</name>
<keyword evidence="4" id="KW-0012">Acyltransferase</keyword>
<dbReference type="InterPro" id="IPR002123">
    <property type="entry name" value="Plipid/glycerol_acylTrfase"/>
</dbReference>
<keyword evidence="2" id="KW-0812">Transmembrane</keyword>
<gene>
    <name evidence="4" type="ORF">CWS72_21750</name>
</gene>
<protein>
    <submittedName>
        <fullName evidence="4">Acyltransferase</fullName>
    </submittedName>
</protein>
<feature type="domain" description="Phospholipid/glycerol acyltransferase" evidence="3">
    <location>
        <begin position="135"/>
        <end position="271"/>
    </location>
</feature>
<keyword evidence="5" id="KW-1185">Reference proteome</keyword>
<dbReference type="CDD" id="cd07990">
    <property type="entry name" value="LPLAT_LCLAT1-like"/>
    <property type="match status" value="1"/>
</dbReference>
<proteinExistence type="predicted"/>
<keyword evidence="2" id="KW-1133">Transmembrane helix</keyword>
<evidence type="ECO:0000256" key="1">
    <source>
        <dbReference type="SAM" id="MobiDB-lite"/>
    </source>
</evidence>
<evidence type="ECO:0000259" key="3">
    <source>
        <dbReference type="SMART" id="SM00563"/>
    </source>
</evidence>
<feature type="compositionally biased region" description="Basic and acidic residues" evidence="1">
    <location>
        <begin position="1"/>
        <end position="10"/>
    </location>
</feature>
<dbReference type="SUPFAM" id="SSF69593">
    <property type="entry name" value="Glycerol-3-phosphate (1)-acyltransferase"/>
    <property type="match status" value="1"/>
</dbReference>
<dbReference type="NCBIfam" id="NF010621">
    <property type="entry name" value="PRK14014.1"/>
    <property type="match status" value="1"/>
</dbReference>
<evidence type="ECO:0000256" key="2">
    <source>
        <dbReference type="SAM" id="Phobius"/>
    </source>
</evidence>
<dbReference type="PANTHER" id="PTHR10983:SF16">
    <property type="entry name" value="LYSOCARDIOLIPIN ACYLTRANSFERASE 1"/>
    <property type="match status" value="1"/>
</dbReference>
<dbReference type="AlphaFoldDB" id="A0A2N3PPW4"/>